<dbReference type="InterPro" id="IPR052895">
    <property type="entry name" value="HetReg/Transcr_Mod"/>
</dbReference>
<dbReference type="PANTHER" id="PTHR24148">
    <property type="entry name" value="ANKYRIN REPEAT DOMAIN-CONTAINING PROTEIN 39 HOMOLOG-RELATED"/>
    <property type="match status" value="1"/>
</dbReference>
<organism evidence="2 3">
    <name type="scientific">Fusarium oxysporum f. sp. radicis-cucumerinum</name>
    <dbReference type="NCBI Taxonomy" id="327505"/>
    <lineage>
        <taxon>Eukaryota</taxon>
        <taxon>Fungi</taxon>
        <taxon>Dikarya</taxon>
        <taxon>Ascomycota</taxon>
        <taxon>Pezizomycotina</taxon>
        <taxon>Sordariomycetes</taxon>
        <taxon>Hypocreomycetidae</taxon>
        <taxon>Hypocreales</taxon>
        <taxon>Nectriaceae</taxon>
        <taxon>Fusarium</taxon>
        <taxon>Fusarium oxysporum species complex</taxon>
    </lineage>
</organism>
<dbReference type="AlphaFoldDB" id="A0A2H3HIQ4"/>
<feature type="domain" description="Heterokaryon incompatibility" evidence="1">
    <location>
        <begin position="45"/>
        <end position="194"/>
    </location>
</feature>
<dbReference type="Proteomes" id="UP000219602">
    <property type="component" value="Chromosome 4"/>
</dbReference>
<comment type="caution">
    <text evidence="2">The sequence shown here is derived from an EMBL/GenBank/DDBJ whole genome shotgun (WGS) entry which is preliminary data.</text>
</comment>
<reference evidence="2 3" key="1">
    <citation type="journal article" date="2016" name="Environ. Microbiol.">
        <title>Effector profiles distinguish formae speciales of Fusarium oxysporum.</title>
        <authorList>
            <person name="van Dam P."/>
            <person name="Fokkens L."/>
            <person name="Schmidt S.M."/>
            <person name="Linmans J.H."/>
            <person name="Kistler H.C."/>
            <person name="Ma L.J."/>
            <person name="Rep M."/>
        </authorList>
    </citation>
    <scope>NUCLEOTIDE SEQUENCE [LARGE SCALE GENOMIC DNA]</scope>
    <source>
        <strain evidence="2 3">Forc016</strain>
    </source>
</reference>
<accession>A0A2H3HIQ4</accession>
<proteinExistence type="predicted"/>
<evidence type="ECO:0000313" key="2">
    <source>
        <dbReference type="EMBL" id="PCD42727.1"/>
    </source>
</evidence>
<gene>
    <name evidence="2" type="ORF">AU210_005253</name>
</gene>
<dbReference type="InterPro" id="IPR010730">
    <property type="entry name" value="HET"/>
</dbReference>
<name>A0A2H3HIQ4_FUSOX</name>
<reference evidence="2 3" key="2">
    <citation type="journal article" date="2017" name="Sci. Rep.">
        <title>A mobile pathogenicity chromosome in Fusarium oxysporum for infection of multiple cucurbit species.</title>
        <authorList>
            <person name="van Dam P."/>
            <person name="Fokkens L."/>
            <person name="Ayukawa Y."/>
            <person name="van der Gragt M."/>
            <person name="Ter Horst A."/>
            <person name="Brankovics B."/>
            <person name="Houterman P.M."/>
            <person name="Arie T."/>
            <person name="Rep M."/>
        </authorList>
    </citation>
    <scope>NUCLEOTIDE SEQUENCE [LARGE SCALE GENOMIC DNA]</scope>
    <source>
        <strain evidence="2 3">Forc016</strain>
    </source>
</reference>
<sequence length="603" mass="68244">MGSSHYYCLREPAHEIRLLDLLPATASGDLNGRVRRFSIGSAPAFVSVSHVWGDKKADRAMSLESGCGVKNLQISLNLESFLVNMLCHTPETLPQIWEVNERLPMWIDMICIDQLDNNEKALQIPLMRDIYSKARSVVVWIHEYDSYLRYAFRYLRRLSTHGPQDGISFDPMGWDAIRRLLGCEWFHRRWVIQESVLPKTAIFLCGSDSISMGDVFRGFDMAVNSLLARPRPMKKLKRGNTGEVRPVRVLRELRQALETNQNQFGLFWLMEHLRFTRATFAHDQIYSLLGVCNRQEAAATSVRYDLEPEEVYKRSAILHANIHGNLDFLGLCAPEQRDTLCSGSPGAPVLRTFAGPTWLPNWHSPKLRRCLGLSHIDHEESFFNASEAVPFSPTFEGEQLTVSGAMIDKISSIADFCPRDRALEFSDANSDLYPQYLDFWMTPVDEPEPYSDAVNRAESFIRTLSLVGIYLEPVPSPDDIPTIFYNWCSGSALCKRLEAYGFRPKSSGTGPEQKAFIRMKRLVSWDPFITFKGYMGLGREGVAIGDEIWLIGGCSTPVLLSPSTGGPLRYEVKGEVFLDGFMFKGQFAESIHQGSKIERIVLV</sequence>
<dbReference type="EMBL" id="MABQ02000003">
    <property type="protein sequence ID" value="PCD42727.1"/>
    <property type="molecule type" value="Genomic_DNA"/>
</dbReference>
<evidence type="ECO:0000259" key="1">
    <source>
        <dbReference type="Pfam" id="PF06985"/>
    </source>
</evidence>
<evidence type="ECO:0000313" key="3">
    <source>
        <dbReference type="Proteomes" id="UP000219602"/>
    </source>
</evidence>
<protein>
    <recommendedName>
        <fullName evidence="1">Heterokaryon incompatibility domain-containing protein</fullName>
    </recommendedName>
</protein>
<dbReference type="Pfam" id="PF06985">
    <property type="entry name" value="HET"/>
    <property type="match status" value="1"/>
</dbReference>
<dbReference type="PANTHER" id="PTHR24148:SF64">
    <property type="entry name" value="HETEROKARYON INCOMPATIBILITY DOMAIN-CONTAINING PROTEIN"/>
    <property type="match status" value="1"/>
</dbReference>